<keyword evidence="2" id="KW-1185">Reference proteome</keyword>
<proteinExistence type="predicted"/>
<gene>
    <name evidence="1" type="primary">Hypp3844</name>
    <name evidence="1" type="ORF">BLAG_LOCUS21247</name>
</gene>
<accession>A0A8K0EYU8</accession>
<organism evidence="1 2">
    <name type="scientific">Branchiostoma lanceolatum</name>
    <name type="common">Common lancelet</name>
    <name type="synonym">Amphioxus lanceolatum</name>
    <dbReference type="NCBI Taxonomy" id="7740"/>
    <lineage>
        <taxon>Eukaryota</taxon>
        <taxon>Metazoa</taxon>
        <taxon>Chordata</taxon>
        <taxon>Cephalochordata</taxon>
        <taxon>Leptocardii</taxon>
        <taxon>Amphioxiformes</taxon>
        <taxon>Branchiostomatidae</taxon>
        <taxon>Branchiostoma</taxon>
    </lineage>
</organism>
<dbReference type="Proteomes" id="UP000838412">
    <property type="component" value="Chromosome 6"/>
</dbReference>
<evidence type="ECO:0000313" key="2">
    <source>
        <dbReference type="Proteomes" id="UP000838412"/>
    </source>
</evidence>
<dbReference type="EMBL" id="OV696691">
    <property type="protein sequence ID" value="CAH1268231.1"/>
    <property type="molecule type" value="Genomic_DNA"/>
</dbReference>
<name>A0A8K0EYU8_BRALA</name>
<reference evidence="1" key="1">
    <citation type="submission" date="2022-01" db="EMBL/GenBank/DDBJ databases">
        <authorList>
            <person name="Braso-Vives M."/>
        </authorList>
    </citation>
    <scope>NUCLEOTIDE SEQUENCE</scope>
</reference>
<dbReference type="AlphaFoldDB" id="A0A8K0EYU8"/>
<protein>
    <submittedName>
        <fullName evidence="1">Hypp3844 protein</fullName>
    </submittedName>
</protein>
<sequence length="94" mass="10677">MVCLGQVKVAFHLVAFHFKAKVIQHQAPSLLIFRKHPIPLLLALRMCTTCLLDSQQVPFLSLGQDHLHRQKFCTPTTSIIHHHLAGGRQELVHQ</sequence>
<evidence type="ECO:0000313" key="1">
    <source>
        <dbReference type="EMBL" id="CAH1268231.1"/>
    </source>
</evidence>